<evidence type="ECO:0000313" key="1">
    <source>
        <dbReference type="EMBL" id="XCA47427.1"/>
    </source>
</evidence>
<proteinExistence type="predicted"/>
<organism evidence="1">
    <name type="scientific">Micromonas commoda virus</name>
    <dbReference type="NCBI Taxonomy" id="3057169"/>
    <lineage>
        <taxon>Viruses</taxon>
        <taxon>Varidnaviria</taxon>
        <taxon>Bamfordvirae</taxon>
        <taxon>Nucleocytoviricota</taxon>
        <taxon>Megaviricetes</taxon>
        <taxon>Algavirales</taxon>
        <taxon>Phycodnaviridae</taxon>
    </lineage>
</organism>
<sequence>MNTLNETFKNGAAIMSLVWSVGKMQEWVQRNQY</sequence>
<name>A0AAU7YND2_9PHYC</name>
<dbReference type="EMBL" id="PP911589">
    <property type="protein sequence ID" value="XCA47427.1"/>
    <property type="molecule type" value="Genomic_DNA"/>
</dbReference>
<protein>
    <submittedName>
        <fullName evidence="1">Uncharacterized protein</fullName>
    </submittedName>
</protein>
<accession>A0AAU7YND2</accession>
<reference evidence="1" key="1">
    <citation type="submission" date="2024-06" db="EMBL/GenBank/DDBJ databases">
        <title>Evidence of context-dependent and transient costs of resisting viral infection in isolates of the marine microalga Micromonas sp. (class Mamiellophyceae).</title>
        <authorList>
            <person name="Bedi de Silva A."/>
            <person name="Schvarcz C.R."/>
            <person name="Steward G.R."/>
            <person name="Edwards K.F."/>
        </authorList>
    </citation>
    <scope>NUCLEOTIDE SEQUENCE</scope>
    <source>
        <strain evidence="1">McV-KB2</strain>
    </source>
</reference>